<sequence length="199" mass="22595">MSQEEGYIKFNCHWNQQTVNFPPKAIEQLNHWRSKLYQQQLIGIYPDGIGFGNISVRLNKDNQFIVTGSATGQLVETTMEHYARVDSFRIDTNEVWCTGQVRASSESLSHAIVYQTLREVNAVVHVHDIKRWEKWKNVLPTTAETTAYGTPEMAMEISRLLAVPENREKGILIMGGHREGMLAFGKSLEEACGILLTLE</sequence>
<feature type="domain" description="Class II aldolase/adducin N-terminal" evidence="1">
    <location>
        <begin position="39"/>
        <end position="196"/>
    </location>
</feature>
<dbReference type="EMBL" id="BLAX01000001">
    <property type="protein sequence ID" value="GET32881.1"/>
    <property type="molecule type" value="Genomic_DNA"/>
</dbReference>
<dbReference type="SMART" id="SM01007">
    <property type="entry name" value="Aldolase_II"/>
    <property type="match status" value="1"/>
</dbReference>
<dbReference type="RefSeq" id="WP_025862752.1">
    <property type="nucleotide sequence ID" value="NZ_BLAX01000001.1"/>
</dbReference>
<protein>
    <recommendedName>
        <fullName evidence="1">Class II aldolase/adducin N-terminal domain-containing protein</fullName>
    </recommendedName>
</protein>
<dbReference type="InterPro" id="IPR036409">
    <property type="entry name" value="Aldolase_II/adducin_N_sf"/>
</dbReference>
<gene>
    <name evidence="2" type="ORF">PbJCM13498_17440</name>
</gene>
<comment type="caution">
    <text evidence="2">The sequence shown here is derived from an EMBL/GenBank/DDBJ whole genome shotgun (WGS) entry which is preliminary data.</text>
</comment>
<reference evidence="2 3" key="1">
    <citation type="submission" date="2019-10" db="EMBL/GenBank/DDBJ databases">
        <title>Prolixibacter strains distinguished by the presence of nitrate reductase genes were adept at nitrate-dependent anaerobic corrosion of metallic iron and carbon steel.</title>
        <authorList>
            <person name="Iino T."/>
            <person name="Shono N."/>
            <person name="Ito K."/>
            <person name="Nakamura R."/>
            <person name="Sueoka K."/>
            <person name="Harayama S."/>
            <person name="Ohkuma M."/>
        </authorList>
    </citation>
    <scope>NUCLEOTIDE SEQUENCE [LARGE SCALE GENOMIC DNA]</scope>
    <source>
        <strain evidence="2 3">JCM 13498</strain>
    </source>
</reference>
<dbReference type="Proteomes" id="UP000391834">
    <property type="component" value="Unassembled WGS sequence"/>
</dbReference>
<evidence type="ECO:0000259" key="1">
    <source>
        <dbReference type="SMART" id="SM01007"/>
    </source>
</evidence>
<dbReference type="Pfam" id="PF00596">
    <property type="entry name" value="Aldolase_II"/>
    <property type="match status" value="1"/>
</dbReference>
<evidence type="ECO:0000313" key="3">
    <source>
        <dbReference type="Proteomes" id="UP000391834"/>
    </source>
</evidence>
<dbReference type="Gene3D" id="3.40.225.10">
    <property type="entry name" value="Class II aldolase/adducin N-terminal domain"/>
    <property type="match status" value="1"/>
</dbReference>
<name>A0A5M4AZ25_9BACT</name>
<accession>A0A5M4AZ25</accession>
<dbReference type="SUPFAM" id="SSF53639">
    <property type="entry name" value="AraD/HMP-PK domain-like"/>
    <property type="match status" value="1"/>
</dbReference>
<dbReference type="AlphaFoldDB" id="A0A5M4AZ25"/>
<dbReference type="InterPro" id="IPR001303">
    <property type="entry name" value="Aldolase_II/adducin_N"/>
</dbReference>
<keyword evidence="3" id="KW-1185">Reference proteome</keyword>
<proteinExistence type="predicted"/>
<evidence type="ECO:0000313" key="2">
    <source>
        <dbReference type="EMBL" id="GET32881.1"/>
    </source>
</evidence>
<dbReference type="OrthoDB" id="9784634at2"/>
<organism evidence="2 3">
    <name type="scientific">Prolixibacter bellariivorans</name>
    <dbReference type="NCBI Taxonomy" id="314319"/>
    <lineage>
        <taxon>Bacteria</taxon>
        <taxon>Pseudomonadati</taxon>
        <taxon>Bacteroidota</taxon>
        <taxon>Bacteroidia</taxon>
        <taxon>Marinilabiliales</taxon>
        <taxon>Prolixibacteraceae</taxon>
        <taxon>Prolixibacter</taxon>
    </lineage>
</organism>